<keyword evidence="5" id="KW-0826">Tungsten</keyword>
<dbReference type="InterPro" id="IPR005950">
    <property type="entry name" value="ModA"/>
</dbReference>
<dbReference type="PANTHER" id="PTHR30632:SF14">
    <property type="entry name" value="TUNGSTATE_MOLYBDATE_CHROMATE-BINDING PROTEIN MODA"/>
    <property type="match status" value="1"/>
</dbReference>
<dbReference type="SUPFAM" id="SSF53850">
    <property type="entry name" value="Periplasmic binding protein-like II"/>
    <property type="match status" value="1"/>
</dbReference>
<dbReference type="RefSeq" id="WP_090429736.1">
    <property type="nucleotide sequence ID" value="NZ_FNJJ01000004.1"/>
</dbReference>
<comment type="similarity">
    <text evidence="1">Belongs to the bacterial solute-binding protein ModA family.</text>
</comment>
<dbReference type="GO" id="GO:0030973">
    <property type="term" value="F:molybdate ion binding"/>
    <property type="evidence" value="ECO:0007669"/>
    <property type="project" value="InterPro"/>
</dbReference>
<evidence type="ECO:0000256" key="7">
    <source>
        <dbReference type="PIRSR" id="PIRSR004846-1"/>
    </source>
</evidence>
<dbReference type="OrthoDB" id="9785015at2"/>
<dbReference type="Proteomes" id="UP000199460">
    <property type="component" value="Unassembled WGS sequence"/>
</dbReference>
<evidence type="ECO:0000313" key="8">
    <source>
        <dbReference type="EMBL" id="SDP58020.1"/>
    </source>
</evidence>
<dbReference type="Pfam" id="PF13531">
    <property type="entry name" value="SBP_bac_11"/>
    <property type="match status" value="1"/>
</dbReference>
<dbReference type="EMBL" id="FNJJ01000004">
    <property type="protein sequence ID" value="SDP58020.1"/>
    <property type="molecule type" value="Genomic_DNA"/>
</dbReference>
<evidence type="ECO:0000256" key="5">
    <source>
        <dbReference type="ARBA" id="ARBA00023245"/>
    </source>
</evidence>
<evidence type="ECO:0000256" key="4">
    <source>
        <dbReference type="ARBA" id="ARBA00022729"/>
    </source>
</evidence>
<keyword evidence="3 7" id="KW-0479">Metal-binding</keyword>
<sequence length="258" mass="26935">MHERDVSMIRTVQRSLLALALLFTGGVSAGEVKVAVAANFTAPLQAIAPAFEKATGHKLVASFGATGQFYAQISNGAPFEVLLAADDTTPARLENEGATVPGSRFTYAIGSLVLWSADAAYLDGTDAALQAGQFRHLAIANPKAAPYGLAAMQVLDKLGLSEAVKGKLVEGQNITQAHQFVSTGNAELGFVALSQVYQDGKVGSGSAWIVPEAMYEPIRQDAVILRQGAGNPAAAALVEYLQGAEAARVIESFGYKLP</sequence>
<evidence type="ECO:0000256" key="1">
    <source>
        <dbReference type="ARBA" id="ARBA00009175"/>
    </source>
</evidence>
<keyword evidence="2 7" id="KW-0500">Molybdenum</keyword>
<dbReference type="Gene3D" id="3.40.190.10">
    <property type="entry name" value="Periplasmic binding protein-like II"/>
    <property type="match status" value="2"/>
</dbReference>
<dbReference type="GO" id="GO:0046872">
    <property type="term" value="F:metal ion binding"/>
    <property type="evidence" value="ECO:0007669"/>
    <property type="project" value="UniProtKB-KW"/>
</dbReference>
<evidence type="ECO:0000256" key="6">
    <source>
        <dbReference type="ARBA" id="ARBA00062515"/>
    </source>
</evidence>
<keyword evidence="9" id="KW-1185">Reference proteome</keyword>
<keyword evidence="4" id="KW-0732">Signal</keyword>
<reference evidence="9" key="1">
    <citation type="submission" date="2016-10" db="EMBL/GenBank/DDBJ databases">
        <authorList>
            <person name="Varghese N."/>
            <person name="Submissions S."/>
        </authorList>
    </citation>
    <scope>NUCLEOTIDE SEQUENCE [LARGE SCALE GENOMIC DNA]</scope>
    <source>
        <strain evidence="9">JCM 18416</strain>
    </source>
</reference>
<dbReference type="GeneID" id="300931385"/>
<dbReference type="CDD" id="cd13539">
    <property type="entry name" value="PBP2_AvModA"/>
    <property type="match status" value="1"/>
</dbReference>
<name>A0A1H0TW95_9GAMM</name>
<dbReference type="NCBIfam" id="TIGR01256">
    <property type="entry name" value="modA"/>
    <property type="match status" value="1"/>
</dbReference>
<accession>A0A1H0TW95</accession>
<evidence type="ECO:0000256" key="3">
    <source>
        <dbReference type="ARBA" id="ARBA00022723"/>
    </source>
</evidence>
<evidence type="ECO:0000256" key="2">
    <source>
        <dbReference type="ARBA" id="ARBA00022505"/>
    </source>
</evidence>
<dbReference type="AlphaFoldDB" id="A0A1H0TW95"/>
<protein>
    <submittedName>
        <fullName evidence="8">Molybdate transport system substrate-binding protein</fullName>
    </submittedName>
</protein>
<evidence type="ECO:0000313" key="9">
    <source>
        <dbReference type="Proteomes" id="UP000199460"/>
    </source>
</evidence>
<organism evidence="8 9">
    <name type="scientific">Ectopseudomonas guguanensis</name>
    <dbReference type="NCBI Taxonomy" id="1198456"/>
    <lineage>
        <taxon>Bacteria</taxon>
        <taxon>Pseudomonadati</taxon>
        <taxon>Pseudomonadota</taxon>
        <taxon>Gammaproteobacteria</taxon>
        <taxon>Pseudomonadales</taxon>
        <taxon>Pseudomonadaceae</taxon>
        <taxon>Ectopseudomonas</taxon>
    </lineage>
</organism>
<dbReference type="GO" id="GO:0015689">
    <property type="term" value="P:molybdate ion transport"/>
    <property type="evidence" value="ECO:0007669"/>
    <property type="project" value="InterPro"/>
</dbReference>
<feature type="binding site" evidence="7">
    <location>
        <position position="66"/>
    </location>
    <ligand>
        <name>molybdate</name>
        <dbReference type="ChEBI" id="CHEBI:36264"/>
    </ligand>
</feature>
<dbReference type="PIRSF" id="PIRSF004846">
    <property type="entry name" value="ModA"/>
    <property type="match status" value="1"/>
</dbReference>
<comment type="subunit">
    <text evidence="6">The complex is composed of two ATP-binding proteins (ModC), two transmembrane proteins (ModB) and a solute-binding protein (ModA).</text>
</comment>
<dbReference type="PANTHER" id="PTHR30632">
    <property type="entry name" value="MOLYBDATE-BINDING PERIPLASMIC PROTEIN"/>
    <property type="match status" value="1"/>
</dbReference>
<dbReference type="InterPro" id="IPR044084">
    <property type="entry name" value="AvModA-like_subst-bd"/>
</dbReference>
<gene>
    <name evidence="8" type="ORF">SAMN05216213_104286</name>
</gene>
<dbReference type="GO" id="GO:1901359">
    <property type="term" value="F:tungstate binding"/>
    <property type="evidence" value="ECO:0007669"/>
    <property type="project" value="UniProtKB-ARBA"/>
</dbReference>
<proteinExistence type="inferred from homology"/>
<feature type="binding site" evidence="7">
    <location>
        <position position="174"/>
    </location>
    <ligand>
        <name>molybdate</name>
        <dbReference type="ChEBI" id="CHEBI:36264"/>
    </ligand>
</feature>
<dbReference type="InterPro" id="IPR050682">
    <property type="entry name" value="ModA/WtpA"/>
</dbReference>
<dbReference type="FunFam" id="3.40.190.10:FF:000035">
    <property type="entry name" value="Molybdate ABC transporter substrate-binding protein"/>
    <property type="match status" value="1"/>
</dbReference>